<sequence>MLPHNIYSLVIKFPDKSQLQDSLLKCAFQYADQGLNVWFISPQPITQLPPNLVPPDKEILQLITFLYLKDRADLLTHLNNVHLWHKYPQVIIVNDYEFYCGTGLTLSAFVVASILDATVACSRRHRTKRGYFLLSFTRDCANFDHMFSMYVRHIYKYDGNEAELLQKIKDSVN</sequence>
<comment type="caution">
    <text evidence="1">The sequence shown here is derived from an EMBL/GenBank/DDBJ whole genome shotgun (WGS) entry which is preliminary data.</text>
</comment>
<dbReference type="EMBL" id="JAVRBK010000008">
    <property type="protein sequence ID" value="KAK5640534.1"/>
    <property type="molecule type" value="Genomic_DNA"/>
</dbReference>
<name>A0AAN7VBU5_9COLE</name>
<organism evidence="1 2">
    <name type="scientific">Pyrocoelia pectoralis</name>
    <dbReference type="NCBI Taxonomy" id="417401"/>
    <lineage>
        <taxon>Eukaryota</taxon>
        <taxon>Metazoa</taxon>
        <taxon>Ecdysozoa</taxon>
        <taxon>Arthropoda</taxon>
        <taxon>Hexapoda</taxon>
        <taxon>Insecta</taxon>
        <taxon>Pterygota</taxon>
        <taxon>Neoptera</taxon>
        <taxon>Endopterygota</taxon>
        <taxon>Coleoptera</taxon>
        <taxon>Polyphaga</taxon>
        <taxon>Elateriformia</taxon>
        <taxon>Elateroidea</taxon>
        <taxon>Lampyridae</taxon>
        <taxon>Lampyrinae</taxon>
        <taxon>Pyrocoelia</taxon>
    </lineage>
</organism>
<evidence type="ECO:0000313" key="2">
    <source>
        <dbReference type="Proteomes" id="UP001329430"/>
    </source>
</evidence>
<keyword evidence="2" id="KW-1185">Reference proteome</keyword>
<reference evidence="1 2" key="1">
    <citation type="journal article" date="2024" name="Insects">
        <title>An Improved Chromosome-Level Genome Assembly of the Firefly Pyrocoelia pectoralis.</title>
        <authorList>
            <person name="Fu X."/>
            <person name="Meyer-Rochow V.B."/>
            <person name="Ballantyne L."/>
            <person name="Zhu X."/>
        </authorList>
    </citation>
    <scope>NUCLEOTIDE SEQUENCE [LARGE SCALE GENOMIC DNA]</scope>
    <source>
        <strain evidence="1">XCY_ONT2</strain>
    </source>
</reference>
<dbReference type="PANTHER" id="PTHR28653">
    <property type="match status" value="1"/>
</dbReference>
<dbReference type="GO" id="GO:0003697">
    <property type="term" value="F:single-stranded DNA binding"/>
    <property type="evidence" value="ECO:0007669"/>
    <property type="project" value="TreeGrafter"/>
</dbReference>
<gene>
    <name evidence="1" type="ORF">RI129_011345</name>
</gene>
<dbReference type="Proteomes" id="UP001329430">
    <property type="component" value="Chromosome 8"/>
</dbReference>
<protein>
    <submittedName>
        <fullName evidence="1">Uncharacterized protein</fullName>
    </submittedName>
</protein>
<dbReference type="GO" id="GO:0000724">
    <property type="term" value="P:double-strand break repair via homologous recombination"/>
    <property type="evidence" value="ECO:0007669"/>
    <property type="project" value="TreeGrafter"/>
</dbReference>
<evidence type="ECO:0000313" key="1">
    <source>
        <dbReference type="EMBL" id="KAK5640534.1"/>
    </source>
</evidence>
<dbReference type="AlphaFoldDB" id="A0AAN7VBU5"/>
<dbReference type="PANTHER" id="PTHR28653:SF1">
    <property type="entry name" value="ATPASE SWSAP1"/>
    <property type="match status" value="1"/>
</dbReference>
<accession>A0AAN7VBU5</accession>
<proteinExistence type="predicted"/>
<dbReference type="GO" id="GO:0097196">
    <property type="term" value="C:Shu complex"/>
    <property type="evidence" value="ECO:0007669"/>
    <property type="project" value="TreeGrafter"/>
</dbReference>